<feature type="transmembrane region" description="Helical" evidence="1">
    <location>
        <begin position="339"/>
        <end position="357"/>
    </location>
</feature>
<dbReference type="AlphaFoldDB" id="A0A151UBW8"/>
<keyword evidence="1" id="KW-0812">Transmembrane</keyword>
<gene>
    <name evidence="2" type="ORF">KK1_021028</name>
</gene>
<evidence type="ECO:0000313" key="2">
    <source>
        <dbReference type="EMBL" id="KYP76774.1"/>
    </source>
</evidence>
<dbReference type="OrthoDB" id="1885092at2759"/>
<proteinExistence type="predicted"/>
<keyword evidence="1" id="KW-1133">Transmembrane helix</keyword>
<dbReference type="InterPro" id="IPR011042">
    <property type="entry name" value="6-blade_b-propeller_TolB-like"/>
</dbReference>
<dbReference type="PANTHER" id="PTHR31460">
    <property type="match status" value="1"/>
</dbReference>
<keyword evidence="3" id="KW-1185">Reference proteome</keyword>
<organism evidence="2 3">
    <name type="scientific">Cajanus cajan</name>
    <name type="common">Pigeon pea</name>
    <name type="synonym">Cajanus indicus</name>
    <dbReference type="NCBI Taxonomy" id="3821"/>
    <lineage>
        <taxon>Eukaryota</taxon>
        <taxon>Viridiplantae</taxon>
        <taxon>Streptophyta</taxon>
        <taxon>Embryophyta</taxon>
        <taxon>Tracheophyta</taxon>
        <taxon>Spermatophyta</taxon>
        <taxon>Magnoliopsida</taxon>
        <taxon>eudicotyledons</taxon>
        <taxon>Gunneridae</taxon>
        <taxon>Pentapetalae</taxon>
        <taxon>rosids</taxon>
        <taxon>fabids</taxon>
        <taxon>Fabales</taxon>
        <taxon>Fabaceae</taxon>
        <taxon>Papilionoideae</taxon>
        <taxon>50 kb inversion clade</taxon>
        <taxon>NPAAA clade</taxon>
        <taxon>indigoferoid/millettioid clade</taxon>
        <taxon>Phaseoleae</taxon>
        <taxon>Cajanus</taxon>
    </lineage>
</organism>
<dbReference type="FunFam" id="2.120.10.30:FF:000089">
    <property type="entry name" value="Calcium-dependent phosphotriesterase superfamily protein"/>
    <property type="match status" value="1"/>
</dbReference>
<dbReference type="EMBL" id="CM003603">
    <property type="protein sequence ID" value="KYP76774.1"/>
    <property type="molecule type" value="Genomic_DNA"/>
</dbReference>
<reference evidence="2 3" key="1">
    <citation type="journal article" date="2012" name="Nat. Biotechnol.">
        <title>Draft genome sequence of pigeonpea (Cajanus cajan), an orphan legume crop of resource-poor farmers.</title>
        <authorList>
            <person name="Varshney R.K."/>
            <person name="Chen W."/>
            <person name="Li Y."/>
            <person name="Bharti A.K."/>
            <person name="Saxena R.K."/>
            <person name="Schlueter J.A."/>
            <person name="Donoghue M.T."/>
            <person name="Azam S."/>
            <person name="Fan G."/>
            <person name="Whaley A.M."/>
            <person name="Farmer A.D."/>
            <person name="Sheridan J."/>
            <person name="Iwata A."/>
            <person name="Tuteja R."/>
            <person name="Penmetsa R.V."/>
            <person name="Wu W."/>
            <person name="Upadhyaya H.D."/>
            <person name="Yang S.P."/>
            <person name="Shah T."/>
            <person name="Saxena K.B."/>
            <person name="Michael T."/>
            <person name="McCombie W.R."/>
            <person name="Yang B."/>
            <person name="Zhang G."/>
            <person name="Yang H."/>
            <person name="Wang J."/>
            <person name="Spillane C."/>
            <person name="Cook D.R."/>
            <person name="May G.D."/>
            <person name="Xu X."/>
            <person name="Jackson S.A."/>
        </authorList>
    </citation>
    <scope>NUCLEOTIDE SEQUENCE [LARGE SCALE GENOMIC DNA]</scope>
    <source>
        <strain evidence="3">cv. Asha</strain>
    </source>
</reference>
<accession>A0A151UBW8</accession>
<dbReference type="PANTHER" id="PTHR31460:SF3">
    <property type="entry name" value="MESOCENTIN"/>
    <property type="match status" value="1"/>
</dbReference>
<dbReference type="Proteomes" id="UP000075243">
    <property type="component" value="Chromosome 1"/>
</dbReference>
<dbReference type="OMA" id="EKACAND"/>
<evidence type="ECO:0008006" key="4">
    <source>
        <dbReference type="Google" id="ProtNLM"/>
    </source>
</evidence>
<protein>
    <recommendedName>
        <fullName evidence="4">SMP-30/Gluconolactonase/LRE-like region domain-containing protein</fullName>
    </recommendedName>
</protein>
<sequence>MTTLSSKHCLTTASAATFLFTFIAVLISAVLAGDLHVINFRSRSLFPEGLAWDPTTQRFLVGSLRQRTISAVSEGGKVETLVSDDSLPENVTVGGITVDSLNHRVVAVFHSLEPLPPFDALAAYDLRSGSRVYLSLLPRAAGDDRRLIANDVTADGGGEAYVTNAGGNYIWKVDRNGEASIFSRSARFTEHTVVRDAVYSVCGLNGIVHVSKGYLLVVQSNTGKMFKVDAKNGTASQVVLSEDMMGADGVALRSDGVVLVVSYNKLWFVKSNDEWARGLVFDKIDLDSVGLPTSVVVGQGSRTYVLHGHLLEGLLGKSLRESFKIAEVRSPKENQGKNVWIFLLLGIGLLYFFFWRFQMNRLVKNMDKKIN</sequence>
<dbReference type="InterPro" id="IPR053224">
    <property type="entry name" value="Sensory_adhesion_molecule"/>
</dbReference>
<dbReference type="SUPFAM" id="SSF63829">
    <property type="entry name" value="Calcium-dependent phosphotriesterase"/>
    <property type="match status" value="1"/>
</dbReference>
<evidence type="ECO:0000256" key="1">
    <source>
        <dbReference type="SAM" id="Phobius"/>
    </source>
</evidence>
<dbReference type="GO" id="GO:0005783">
    <property type="term" value="C:endoplasmic reticulum"/>
    <property type="evidence" value="ECO:0007669"/>
    <property type="project" value="TreeGrafter"/>
</dbReference>
<dbReference type="Gramene" id="C.cajan_20421.t">
    <property type="protein sequence ID" value="C.cajan_20421.t.cds1"/>
    <property type="gene ID" value="C.cajan_20421"/>
</dbReference>
<dbReference type="Gene3D" id="2.120.10.30">
    <property type="entry name" value="TolB, C-terminal domain"/>
    <property type="match status" value="1"/>
</dbReference>
<name>A0A151UBW8_CAJCA</name>
<evidence type="ECO:0000313" key="3">
    <source>
        <dbReference type="Proteomes" id="UP000075243"/>
    </source>
</evidence>
<keyword evidence="1" id="KW-0472">Membrane</keyword>